<reference evidence="1 2" key="1">
    <citation type="submission" date="2020-02" db="EMBL/GenBank/DDBJ databases">
        <authorList>
            <person name="Dziuba M."/>
            <person name="Kuznetsov B."/>
            <person name="Mardanov A."/>
            <person name="Ravin N."/>
            <person name="Grouzdev D."/>
        </authorList>
    </citation>
    <scope>NUCLEOTIDE SEQUENCE [LARGE SCALE GENOMIC DNA]</scope>
    <source>
        <strain evidence="1 2">SpK</strain>
    </source>
</reference>
<name>A0A7C9QUP4_9PROT</name>
<keyword evidence="2" id="KW-1185">Reference proteome</keyword>
<organism evidence="1 2">
    <name type="scientific">Magnetospirillum aberrantis SpK</name>
    <dbReference type="NCBI Taxonomy" id="908842"/>
    <lineage>
        <taxon>Bacteria</taxon>
        <taxon>Pseudomonadati</taxon>
        <taxon>Pseudomonadota</taxon>
        <taxon>Alphaproteobacteria</taxon>
        <taxon>Rhodospirillales</taxon>
        <taxon>Rhodospirillaceae</taxon>
        <taxon>Magnetospirillum</taxon>
    </lineage>
</organism>
<dbReference type="AlphaFoldDB" id="A0A7C9QUP4"/>
<dbReference type="EMBL" id="JAAIYP010000038">
    <property type="protein sequence ID" value="NFV81025.1"/>
    <property type="molecule type" value="Genomic_DNA"/>
</dbReference>
<dbReference type="RefSeq" id="WP_163680296.1">
    <property type="nucleotide sequence ID" value="NZ_JAAIYP010000038.1"/>
</dbReference>
<accession>A0A7C9QUP4</accession>
<dbReference type="InterPro" id="IPR054196">
    <property type="entry name" value="DUF6901"/>
</dbReference>
<dbReference type="Proteomes" id="UP000480684">
    <property type="component" value="Unassembled WGS sequence"/>
</dbReference>
<evidence type="ECO:0000313" key="2">
    <source>
        <dbReference type="Proteomes" id="UP000480684"/>
    </source>
</evidence>
<sequence>MTAFTYAFVFGGGRELKLELTFDADMRLAQRAEAEWTRLDFHRCSHCPLPSEVGHCPFATGLAPFMAGFDGMDSFERAQVMVRSAQRVVVGERAVQHGLASLIGLIGATSGCPRLDFFRPMARFHLPFSSEQETLVRAISMHLLDDWINGRPLALDDLAAGYHAAALVNRTMADRIRAAFRRDAVVNALVSLDAYAQAVPLVIEDELEELAPLFRR</sequence>
<protein>
    <submittedName>
        <fullName evidence="1">Uncharacterized protein</fullName>
    </submittedName>
</protein>
<proteinExistence type="predicted"/>
<evidence type="ECO:0000313" key="1">
    <source>
        <dbReference type="EMBL" id="NFV81025.1"/>
    </source>
</evidence>
<dbReference type="Pfam" id="PF21842">
    <property type="entry name" value="DUF6901"/>
    <property type="match status" value="1"/>
</dbReference>
<gene>
    <name evidence="1" type="ORF">G4223_12980</name>
</gene>
<comment type="caution">
    <text evidence="1">The sequence shown here is derived from an EMBL/GenBank/DDBJ whole genome shotgun (WGS) entry which is preliminary data.</text>
</comment>